<name>A0A2A2LT02_9BILA</name>
<dbReference type="Gene3D" id="2.10.70.10">
    <property type="entry name" value="Complement Module, domain 1"/>
    <property type="match status" value="16"/>
</dbReference>
<evidence type="ECO:0000256" key="6">
    <source>
        <dbReference type="SAM" id="MobiDB-lite"/>
    </source>
</evidence>
<proteinExistence type="predicted"/>
<dbReference type="Proteomes" id="UP000218231">
    <property type="component" value="Unassembled WGS sequence"/>
</dbReference>
<dbReference type="InterPro" id="IPR035976">
    <property type="entry name" value="Sushi/SCR/CCP_sf"/>
</dbReference>
<evidence type="ECO:0000313" key="9">
    <source>
        <dbReference type="Proteomes" id="UP000218231"/>
    </source>
</evidence>
<feature type="disulfide bond" evidence="5">
    <location>
        <begin position="1237"/>
        <end position="1264"/>
    </location>
</feature>
<feature type="domain" description="Sushi" evidence="7">
    <location>
        <begin position="515"/>
        <end position="577"/>
    </location>
</feature>
<feature type="domain" description="Sushi" evidence="7">
    <location>
        <begin position="583"/>
        <end position="646"/>
    </location>
</feature>
<organism evidence="8 9">
    <name type="scientific">Diploscapter pachys</name>
    <dbReference type="NCBI Taxonomy" id="2018661"/>
    <lineage>
        <taxon>Eukaryota</taxon>
        <taxon>Metazoa</taxon>
        <taxon>Ecdysozoa</taxon>
        <taxon>Nematoda</taxon>
        <taxon>Chromadorea</taxon>
        <taxon>Rhabditida</taxon>
        <taxon>Rhabditina</taxon>
        <taxon>Rhabditomorpha</taxon>
        <taxon>Rhabditoidea</taxon>
        <taxon>Rhabditidae</taxon>
        <taxon>Diploscapter</taxon>
    </lineage>
</organism>
<reference evidence="8 9" key="1">
    <citation type="journal article" date="2017" name="Curr. Biol.">
        <title>Genome architecture and evolution of a unichromosomal asexual nematode.</title>
        <authorList>
            <person name="Fradin H."/>
            <person name="Zegar C."/>
            <person name="Gutwein M."/>
            <person name="Lucas J."/>
            <person name="Kovtun M."/>
            <person name="Corcoran D."/>
            <person name="Baugh L.R."/>
            <person name="Kiontke K."/>
            <person name="Gunsalus K."/>
            <person name="Fitch D.H."/>
            <person name="Piano F."/>
        </authorList>
    </citation>
    <scope>NUCLEOTIDE SEQUENCE [LARGE SCALE GENOMIC DNA]</scope>
    <source>
        <strain evidence="8">PF1309</strain>
    </source>
</reference>
<dbReference type="Pfam" id="PF00084">
    <property type="entry name" value="Sushi"/>
    <property type="match status" value="12"/>
</dbReference>
<dbReference type="OrthoDB" id="6480633at2759"/>
<evidence type="ECO:0000259" key="7">
    <source>
        <dbReference type="PROSITE" id="PS50923"/>
    </source>
</evidence>
<feature type="domain" description="Sushi" evidence="7">
    <location>
        <begin position="1202"/>
        <end position="1266"/>
    </location>
</feature>
<evidence type="ECO:0000256" key="2">
    <source>
        <dbReference type="ARBA" id="ARBA00022659"/>
    </source>
</evidence>
<accession>A0A2A2LT02</accession>
<evidence type="ECO:0000256" key="1">
    <source>
        <dbReference type="ARBA" id="ARBA00004328"/>
    </source>
</evidence>
<dbReference type="EMBL" id="LIAE01006455">
    <property type="protein sequence ID" value="PAV89386.1"/>
    <property type="molecule type" value="Genomic_DNA"/>
</dbReference>
<protein>
    <recommendedName>
        <fullName evidence="7">Sushi domain-containing protein</fullName>
    </recommendedName>
</protein>
<feature type="domain" description="Sushi" evidence="7">
    <location>
        <begin position="430"/>
        <end position="492"/>
    </location>
</feature>
<feature type="domain" description="Sushi" evidence="7">
    <location>
        <begin position="727"/>
        <end position="793"/>
    </location>
</feature>
<evidence type="ECO:0000256" key="4">
    <source>
        <dbReference type="ARBA" id="ARBA00023157"/>
    </source>
</evidence>
<feature type="domain" description="Sushi" evidence="7">
    <location>
        <begin position="654"/>
        <end position="717"/>
    </location>
</feature>
<feature type="disulfide bond" evidence="5">
    <location>
        <begin position="688"/>
        <end position="715"/>
    </location>
</feature>
<feature type="domain" description="Sushi" evidence="7">
    <location>
        <begin position="234"/>
        <end position="296"/>
    </location>
</feature>
<dbReference type="InterPro" id="IPR051503">
    <property type="entry name" value="ComplSys_Reg/VirEntry_Med"/>
</dbReference>
<dbReference type="CDD" id="cd00033">
    <property type="entry name" value="CCP"/>
    <property type="match status" value="14"/>
</dbReference>
<feature type="disulfide bond" evidence="5">
    <location>
        <begin position="463"/>
        <end position="490"/>
    </location>
</feature>
<evidence type="ECO:0000313" key="8">
    <source>
        <dbReference type="EMBL" id="PAV89386.1"/>
    </source>
</evidence>
<feature type="domain" description="Sushi" evidence="7">
    <location>
        <begin position="1122"/>
        <end position="1187"/>
    </location>
</feature>
<keyword evidence="4 5" id="KW-1015">Disulfide bond</keyword>
<gene>
    <name evidence="8" type="ORF">WR25_11928</name>
</gene>
<feature type="disulfide bond" evidence="5">
    <location>
        <begin position="1008"/>
        <end position="1035"/>
    </location>
</feature>
<dbReference type="STRING" id="2018661.A0A2A2LT02"/>
<evidence type="ECO:0000256" key="5">
    <source>
        <dbReference type="PROSITE-ProRule" id="PRU00302"/>
    </source>
</evidence>
<keyword evidence="3" id="KW-0732">Signal</keyword>
<comment type="caution">
    <text evidence="5">Lacks conserved residue(s) required for the propagation of feature annotation.</text>
</comment>
<feature type="domain" description="Sushi" evidence="7">
    <location>
        <begin position="300"/>
        <end position="360"/>
    </location>
</feature>
<feature type="domain" description="Sushi" evidence="7">
    <location>
        <begin position="971"/>
        <end position="1037"/>
    </location>
</feature>
<dbReference type="InterPro" id="IPR000436">
    <property type="entry name" value="Sushi_SCR_CCP_dom"/>
</dbReference>
<comment type="caution">
    <text evidence="8">The sequence shown here is derived from an EMBL/GenBank/DDBJ whole genome shotgun (WGS) entry which is preliminary data.</text>
</comment>
<keyword evidence="2 5" id="KW-0768">Sushi</keyword>
<feature type="region of interest" description="Disordered" evidence="6">
    <location>
        <begin position="45"/>
        <end position="64"/>
    </location>
</feature>
<feature type="domain" description="Sushi" evidence="7">
    <location>
        <begin position="1349"/>
        <end position="1413"/>
    </location>
</feature>
<dbReference type="SMART" id="SM00032">
    <property type="entry name" value="CCP"/>
    <property type="match status" value="18"/>
</dbReference>
<dbReference type="PANTHER" id="PTHR45785:SF2">
    <property type="entry name" value="COMPLEMENT FACTOR H-RELATED"/>
    <property type="match status" value="1"/>
</dbReference>
<feature type="domain" description="Sushi" evidence="7">
    <location>
        <begin position="1048"/>
        <end position="1111"/>
    </location>
</feature>
<dbReference type="PANTHER" id="PTHR45785">
    <property type="entry name" value="COMPLEMENT FACTOR H-RELATED"/>
    <property type="match status" value="1"/>
</dbReference>
<comment type="subcellular location">
    <subcellularLocation>
        <location evidence="1">Virion</location>
    </subcellularLocation>
</comment>
<dbReference type="SUPFAM" id="SSF57535">
    <property type="entry name" value="Complement control module/SCR domain"/>
    <property type="match status" value="17"/>
</dbReference>
<feature type="domain" description="Sushi" evidence="7">
    <location>
        <begin position="804"/>
        <end position="866"/>
    </location>
</feature>
<sequence>MFRISLTDLEAEGFKKVPSSTNLFLTTDPSACSVDDCSIKVPGSLAEQENEDENRSNGISHNQGDDSYYCARRQGDCGAHLPIYRMKPIKMNGTGESQWFEYGYSFDASSEPPANFTREEQPFCFGWGDESPQLAVAKDQPVEKQHVEKCRNIDSVVNAEIIYSDLSEKEVTPVDGHQLGATATLKCGPGYAAAGQSILMCTRNGWYPNEGIGYCVSQSKALHPSLIVASDAPQTCAAVTKPPNSNIVYSTLSQGDRYSEATTATVMCNLGFVLTSQATSTCHSGEWTPPLAFCTSLFTIHCSPLQQPANGYLSFSNSTAAFSHGSTVTITCNPNYGVRGDVSATCTNTGWSKPLGQCFPIAAGSCSPIANTNGMVSYTLPPTGNMYPTATTAFLMCNIGTAPTGSVSSICTNGIWQPQMGTCPITTGVGTCSDLAPPFNGYINYSPYSIAVHQPNTVATLTCNPGYTASGTLSSTCSNSAWNPPILGTCNQGSTGTANATVTNANDFPAGGSGVACANPIILNGQVTYSQGSSFEPTKQSGTTATVTCQVGYSISGSGTTTCSNGAWNPPLGTCNLGGTGGANCMAQIAPAGANLAYSQGGQFGPFPSGTQVTVQCTNGGTVQGSSSAACQNGVWSPATLGTCSSTGTGTGTGSCTAMAAPLGATMAYSSNGPFGPFPSGTTVTAQCPSGQSIQGVATATCLNGLWSPVTLGMCTQTGTGTGTTNGQCQAISAVQSGQVTYSNLQTVGPFPVGTVATLQCQNGAIASGSYVSSCMSQGGSAIWSPNMGTCTGGTGTGTGTGTGQCIFAPPIPLGATPSYSSGPSLGPWNSGTTVTISCPSGGSVQGSPTATCNNGQWTQLGTCSGGGIVTGLVSPDEFNSVSPLIPNQASTIQPIETNYVNGTFNLTDTGSSCTQTLSIAHSTLSYSPPFGQPSTTQPPFPTGTTATIGCESGWRLDGVISTSVLGTTGNGCAPLGALASQVSSGQAVYTPSIVQTVPFGTSAQLFCFPGYTASGTQSVSCTQAGWQPAQLGTCVPQGTGIGTGTGTTCLGIATPFNGQISYNQAQVGIGSYPSSSVATLICNSGTIVSGSLTSTCQNGIWTPTLGTCQTSGTGGTQTGQGACPVMPTPFNGHLTYNQILSQFGTYITGTIVSMNCNTGYTISGGQNYAICQNGVWQPSTLATCVQSGTGGIGTETGTTTGSCSAPLPLLNGQLTYSMPQTTLNAYSQGTVVTVLCNANFVVSGTASSSCISGQWSPPLTATCNPSSSSGVQSGSGSCAFGIQLIFNGNVLYSNGASAGPYPSGTVATIACNPNYLATGTTSSICTNSAWSPPALGTCNLLAASFKISNCKAIPKIPGATITYNATGDGSYEQHTVAKMTCDNGAVPDGLSKVTCESSGGWSPFPGLGSCPFNDDPYTPSISSTPSPNSIITSDDSIKLNKTEKKALWAPLPKMAMMKRQPADGCPLPVAPSYGEITFSYESTYNMFPEGTTAALRCRNGYSSLGATFSTCSKGSFRPILGKCMNSREPAMPGVCMPLAPPMNGRVRFSRMTQRRSVFLQITYIQSGRSLDFEEGTTALLYCDEGYAVTGQATLQCSGTGWLPESGFGSCDATSSISSNRIDNTITM</sequence>
<dbReference type="PROSITE" id="PS50923">
    <property type="entry name" value="SUSHI"/>
    <property type="match status" value="13"/>
</dbReference>
<feature type="disulfide bond" evidence="5">
    <location>
        <begin position="617"/>
        <end position="644"/>
    </location>
</feature>
<evidence type="ECO:0000256" key="3">
    <source>
        <dbReference type="ARBA" id="ARBA00022729"/>
    </source>
</evidence>
<keyword evidence="9" id="KW-1185">Reference proteome</keyword>